<evidence type="ECO:0000256" key="3">
    <source>
        <dbReference type="ARBA" id="ARBA00022771"/>
    </source>
</evidence>
<comment type="subcellular location">
    <subcellularLocation>
        <location evidence="1">Nucleus</location>
    </subcellularLocation>
</comment>
<evidence type="ECO:0000259" key="7">
    <source>
        <dbReference type="Pfam" id="PF05699"/>
    </source>
</evidence>
<reference evidence="8" key="1">
    <citation type="submission" date="2006-01" db="EMBL/GenBank/DDBJ databases">
        <authorList>
            <person name="Lindblad-Toh K."/>
            <person name="Mauceli E."/>
            <person name="Grabherr M."/>
            <person name="Chang J.L."/>
            <person name="Lander E.S."/>
        </authorList>
    </citation>
    <scope>NUCLEOTIDE SEQUENCE [LARGE SCALE GENOMIC DNA]</scope>
</reference>
<dbReference type="InterPro" id="IPR052035">
    <property type="entry name" value="ZnF_BED_domain_contain"/>
</dbReference>
<evidence type="ECO:0000313" key="8">
    <source>
        <dbReference type="Ensembl" id="ENSGACP00000020103.1"/>
    </source>
</evidence>
<dbReference type="Ensembl" id="ENSGACT00000020142.1">
    <property type="protein sequence ID" value="ENSGACP00000020103.1"/>
    <property type="gene ID" value="ENSGACG00000015246.1"/>
</dbReference>
<evidence type="ECO:0000256" key="1">
    <source>
        <dbReference type="ARBA" id="ARBA00004123"/>
    </source>
</evidence>
<keyword evidence="3" id="KW-0863">Zinc-finger</keyword>
<dbReference type="STRING" id="69293.ENSGACP00000020103"/>
<dbReference type="InterPro" id="IPR008906">
    <property type="entry name" value="HATC_C_dom"/>
</dbReference>
<dbReference type="eggNOG" id="KOG1121">
    <property type="taxonomic scope" value="Eukaryota"/>
</dbReference>
<sequence>KLDEELLKMIVLDYQPFSVVENKGFRGFTKALDPTYTLPNRKALSWTQMPQLLDKIRAKILNVSDVCLTTDCWTSRNETAMTKGFMAVTCHYIDESFKLDSTLLDCFPMTERHTADNLASELVRIAAEWDITGKVVACVSDNASNIRAAINAVGKYVPRFAHTINLIVKQALKPIQDVVAKVKAIVEYVHRSTVASERLRATQLQMGLEPLKIKQDVTTRWNSTFYMLQRVLDRKDAIISTLALVNPSLTTLTFAEWDVVKDACDILKPFEEVTTEVTFTIFVTASKVILIARGPHRVVQRIHGGLCTPGPAVDMVNVLLSEMNTRFHRIEHFTLLAEATLLDPRFKQRAFHDPMAADEASKSVVGVMRGMSSGQVDAPQEEGASAEDPPSSQALFWEDFDSRVAVAVTARNPTSDALMEMRGYLAEPLISRSEDPLAMRVLLQLISIVATSVASERVFSKTGQIVTERRNRLNPKKVRQIVFLNANLP</sequence>
<evidence type="ECO:0000256" key="2">
    <source>
        <dbReference type="ARBA" id="ARBA00022723"/>
    </source>
</evidence>
<evidence type="ECO:0000256" key="5">
    <source>
        <dbReference type="ARBA" id="ARBA00023242"/>
    </source>
</evidence>
<organism evidence="8">
    <name type="scientific">Gasterosteus aculeatus</name>
    <name type="common">Three-spined stickleback</name>
    <dbReference type="NCBI Taxonomy" id="69293"/>
    <lineage>
        <taxon>Eukaryota</taxon>
        <taxon>Metazoa</taxon>
        <taxon>Chordata</taxon>
        <taxon>Craniata</taxon>
        <taxon>Vertebrata</taxon>
        <taxon>Euteleostomi</taxon>
        <taxon>Actinopterygii</taxon>
        <taxon>Neopterygii</taxon>
        <taxon>Teleostei</taxon>
        <taxon>Neoteleostei</taxon>
        <taxon>Acanthomorphata</taxon>
        <taxon>Eupercaria</taxon>
        <taxon>Perciformes</taxon>
        <taxon>Cottioidei</taxon>
        <taxon>Gasterosteales</taxon>
        <taxon>Gasterosteidae</taxon>
        <taxon>Gasterosteus</taxon>
    </lineage>
</organism>
<dbReference type="GO" id="GO:0005634">
    <property type="term" value="C:nucleus"/>
    <property type="evidence" value="ECO:0007669"/>
    <property type="project" value="UniProtKB-SubCell"/>
</dbReference>
<name>G3PR68_GASAC</name>
<feature type="domain" description="HAT C-terminal dimerisation" evidence="7">
    <location>
        <begin position="436"/>
        <end position="488"/>
    </location>
</feature>
<reference evidence="8" key="2">
    <citation type="submission" date="2024-04" db="UniProtKB">
        <authorList>
            <consortium name="Ensembl"/>
        </authorList>
    </citation>
    <scope>IDENTIFICATION</scope>
</reference>
<proteinExistence type="predicted"/>
<keyword evidence="4" id="KW-0862">Zinc</keyword>
<accession>G3PR68</accession>
<protein>
    <recommendedName>
        <fullName evidence="7">HAT C-terminal dimerisation domain-containing protein</fullName>
    </recommendedName>
</protein>
<dbReference type="PANTHER" id="PTHR46481:SF10">
    <property type="entry name" value="ZINC FINGER BED DOMAIN-CONTAINING PROTEIN 39"/>
    <property type="match status" value="1"/>
</dbReference>
<dbReference type="GO" id="GO:0046983">
    <property type="term" value="F:protein dimerization activity"/>
    <property type="evidence" value="ECO:0007669"/>
    <property type="project" value="InterPro"/>
</dbReference>
<dbReference type="OMA" id="DQDPLLW"/>
<dbReference type="GO" id="GO:0008270">
    <property type="term" value="F:zinc ion binding"/>
    <property type="evidence" value="ECO:0007669"/>
    <property type="project" value="UniProtKB-KW"/>
</dbReference>
<keyword evidence="5" id="KW-0539">Nucleus</keyword>
<dbReference type="SUPFAM" id="SSF53098">
    <property type="entry name" value="Ribonuclease H-like"/>
    <property type="match status" value="1"/>
</dbReference>
<dbReference type="SUPFAM" id="SSF140996">
    <property type="entry name" value="Hermes dimerisation domain"/>
    <property type="match status" value="1"/>
</dbReference>
<dbReference type="PANTHER" id="PTHR46481">
    <property type="entry name" value="ZINC FINGER BED DOMAIN-CONTAINING PROTEIN 4"/>
    <property type="match status" value="1"/>
</dbReference>
<dbReference type="InParanoid" id="G3PR68"/>
<dbReference type="Pfam" id="PF05699">
    <property type="entry name" value="Dimer_Tnp_hAT"/>
    <property type="match status" value="1"/>
</dbReference>
<keyword evidence="2" id="KW-0479">Metal-binding</keyword>
<dbReference type="AlphaFoldDB" id="G3PR68"/>
<evidence type="ECO:0000256" key="6">
    <source>
        <dbReference type="SAM" id="MobiDB-lite"/>
    </source>
</evidence>
<dbReference type="InterPro" id="IPR012337">
    <property type="entry name" value="RNaseH-like_sf"/>
</dbReference>
<feature type="region of interest" description="Disordered" evidence="6">
    <location>
        <begin position="372"/>
        <end position="391"/>
    </location>
</feature>
<evidence type="ECO:0000256" key="4">
    <source>
        <dbReference type="ARBA" id="ARBA00022833"/>
    </source>
</evidence>